<sequence length="534" mass="60190">MLTTIDSLARSVKMFAPMNASEHCEASSLGIVVERVPLPGQTAANTLACTPELLLEVFMAGYRTVPDAEYDIFCRNISSVCHLWRSVALDTSELWTRVRIPVDHDVALSGVYRLLGLSKRLPLNVHIFRGSRDNGESYELERARISAIMQLLIPHVYRWHSLHVDVKFLSSLQVVCDTCNLPVPLLDSMSLLCQEWNPEVLPVDLPGLIIPPVRNVVARTLRMGPNFSAPKPNRIRIAATTTLQNLLPAFRQARELEVVYCNARGGGVGPVVFMQNLAHYHRLASLTLRDQMLQPQLKSVDVVDEPVLLAGLVGGTRLESLEEVTISNFAPGYACYVLRDMVAPKFRHLRIIGLSPQNIRPMLKTLHARQTPLCSFNRISLDQLPFDDNLVDALTYAETCEHLRIRGFVTACFFEDMSEVYLGDAHMTDNYESWVCPRLRTLDVDSAMMDLCAIRRLVEARCSSTDCTRSPDFRERKPAALQELHITSFDVLASEDREWFEKHLKIFTWTTKLPCSPKISTPVHPSNSTSYAYI</sequence>
<evidence type="ECO:0000313" key="1">
    <source>
        <dbReference type="EMBL" id="KAJ3554354.1"/>
    </source>
</evidence>
<reference evidence="1" key="1">
    <citation type="submission" date="2022-07" db="EMBL/GenBank/DDBJ databases">
        <title>Genome Sequence of Phlebia brevispora.</title>
        <authorList>
            <person name="Buettner E."/>
        </authorList>
    </citation>
    <scope>NUCLEOTIDE SEQUENCE</scope>
    <source>
        <strain evidence="1">MPL23</strain>
    </source>
</reference>
<accession>A0ACC1T6R7</accession>
<keyword evidence="2" id="KW-1185">Reference proteome</keyword>
<organism evidence="1 2">
    <name type="scientific">Phlebia brevispora</name>
    <dbReference type="NCBI Taxonomy" id="194682"/>
    <lineage>
        <taxon>Eukaryota</taxon>
        <taxon>Fungi</taxon>
        <taxon>Dikarya</taxon>
        <taxon>Basidiomycota</taxon>
        <taxon>Agaricomycotina</taxon>
        <taxon>Agaricomycetes</taxon>
        <taxon>Polyporales</taxon>
        <taxon>Meruliaceae</taxon>
        <taxon>Phlebia</taxon>
    </lineage>
</organism>
<comment type="caution">
    <text evidence="1">The sequence shown here is derived from an EMBL/GenBank/DDBJ whole genome shotgun (WGS) entry which is preliminary data.</text>
</comment>
<protein>
    <submittedName>
        <fullName evidence="1">Uncharacterized protein</fullName>
    </submittedName>
</protein>
<evidence type="ECO:0000313" key="2">
    <source>
        <dbReference type="Proteomes" id="UP001148662"/>
    </source>
</evidence>
<dbReference type="Proteomes" id="UP001148662">
    <property type="component" value="Unassembled WGS sequence"/>
</dbReference>
<proteinExistence type="predicted"/>
<gene>
    <name evidence="1" type="ORF">NM688_g3156</name>
</gene>
<dbReference type="EMBL" id="JANHOG010000439">
    <property type="protein sequence ID" value="KAJ3554354.1"/>
    <property type="molecule type" value="Genomic_DNA"/>
</dbReference>
<name>A0ACC1T6R7_9APHY</name>